<feature type="transmembrane region" description="Helical" evidence="6">
    <location>
        <begin position="175"/>
        <end position="196"/>
    </location>
</feature>
<evidence type="ECO:0000256" key="5">
    <source>
        <dbReference type="ARBA" id="ARBA00023136"/>
    </source>
</evidence>
<feature type="transmembrane region" description="Helical" evidence="6">
    <location>
        <begin position="361"/>
        <end position="381"/>
    </location>
</feature>
<keyword evidence="2" id="KW-1003">Cell membrane</keyword>
<name>A0A2A7HVZ7_BACCE</name>
<feature type="transmembrane region" description="Helical" evidence="6">
    <location>
        <begin position="12"/>
        <end position="31"/>
    </location>
</feature>
<gene>
    <name evidence="7" type="ORF">COM96_15755</name>
</gene>
<feature type="transmembrane region" description="Helical" evidence="6">
    <location>
        <begin position="86"/>
        <end position="105"/>
    </location>
</feature>
<feature type="transmembrane region" description="Helical" evidence="6">
    <location>
        <begin position="420"/>
        <end position="438"/>
    </location>
</feature>
<evidence type="ECO:0000313" key="7">
    <source>
        <dbReference type="EMBL" id="PEC21100.1"/>
    </source>
</evidence>
<dbReference type="Proteomes" id="UP000220006">
    <property type="component" value="Unassembled WGS sequence"/>
</dbReference>
<feature type="transmembrane region" description="Helical" evidence="6">
    <location>
        <begin position="255"/>
        <end position="279"/>
    </location>
</feature>
<dbReference type="EMBL" id="NVLK01000031">
    <property type="protein sequence ID" value="PEC21100.1"/>
    <property type="molecule type" value="Genomic_DNA"/>
</dbReference>
<feature type="transmembrane region" description="Helical" evidence="6">
    <location>
        <begin position="117"/>
        <end position="138"/>
    </location>
</feature>
<evidence type="ECO:0000256" key="1">
    <source>
        <dbReference type="ARBA" id="ARBA00004651"/>
    </source>
</evidence>
<comment type="subcellular location">
    <subcellularLocation>
        <location evidence="1">Cell membrane</location>
        <topology evidence="1">Multi-pass membrane protein</topology>
    </subcellularLocation>
</comment>
<dbReference type="AlphaFoldDB" id="A0A2A7HVZ7"/>
<feature type="transmembrane region" description="Helical" evidence="6">
    <location>
        <begin position="336"/>
        <end position="354"/>
    </location>
</feature>
<dbReference type="InterPro" id="IPR050833">
    <property type="entry name" value="Poly_Biosynth_Transport"/>
</dbReference>
<comment type="caution">
    <text evidence="7">The sequence shown here is derived from an EMBL/GenBank/DDBJ whole genome shotgun (WGS) entry which is preliminary data.</text>
</comment>
<evidence type="ECO:0000256" key="6">
    <source>
        <dbReference type="SAM" id="Phobius"/>
    </source>
</evidence>
<proteinExistence type="predicted"/>
<evidence type="ECO:0000256" key="2">
    <source>
        <dbReference type="ARBA" id="ARBA00022475"/>
    </source>
</evidence>
<reference evidence="7 8" key="1">
    <citation type="submission" date="2017-09" db="EMBL/GenBank/DDBJ databases">
        <title>Large-scale bioinformatics analysis of Bacillus genomes uncovers conserved roles of natural products in bacterial physiology.</title>
        <authorList>
            <consortium name="Agbiome Team Llc"/>
            <person name="Bleich R.M."/>
            <person name="Grubbs K.J."/>
            <person name="Santa Maria K.C."/>
            <person name="Allen S.E."/>
            <person name="Farag S."/>
            <person name="Shank E.A."/>
            <person name="Bowers A."/>
        </authorList>
    </citation>
    <scope>NUCLEOTIDE SEQUENCE [LARGE SCALE GENOMIC DNA]</scope>
    <source>
        <strain evidence="7 8">AFS096845</strain>
    </source>
</reference>
<feature type="transmembrane region" description="Helical" evidence="6">
    <location>
        <begin position="217"/>
        <end position="235"/>
    </location>
</feature>
<dbReference type="Pfam" id="PF01943">
    <property type="entry name" value="Polysacc_synt"/>
    <property type="match status" value="1"/>
</dbReference>
<dbReference type="PANTHER" id="PTHR30250:SF11">
    <property type="entry name" value="O-ANTIGEN TRANSPORTER-RELATED"/>
    <property type="match status" value="1"/>
</dbReference>
<keyword evidence="3 6" id="KW-0812">Transmembrane</keyword>
<evidence type="ECO:0000256" key="4">
    <source>
        <dbReference type="ARBA" id="ARBA00022989"/>
    </source>
</evidence>
<accession>A0A2A7HVZ7</accession>
<feature type="transmembrane region" description="Helical" evidence="6">
    <location>
        <begin position="300"/>
        <end position="324"/>
    </location>
</feature>
<dbReference type="GO" id="GO:0005886">
    <property type="term" value="C:plasma membrane"/>
    <property type="evidence" value="ECO:0007669"/>
    <property type="project" value="UniProtKB-SubCell"/>
</dbReference>
<dbReference type="RefSeq" id="WP_097904589.1">
    <property type="nucleotide sequence ID" value="NZ_NVLK01000031.1"/>
</dbReference>
<evidence type="ECO:0000256" key="3">
    <source>
        <dbReference type="ARBA" id="ARBA00022692"/>
    </source>
</evidence>
<dbReference type="InterPro" id="IPR002797">
    <property type="entry name" value="Polysacc_synth"/>
</dbReference>
<keyword evidence="5 6" id="KW-0472">Membrane</keyword>
<feature type="transmembrane region" description="Helical" evidence="6">
    <location>
        <begin position="387"/>
        <end position="408"/>
    </location>
</feature>
<dbReference type="PANTHER" id="PTHR30250">
    <property type="entry name" value="PST FAMILY PREDICTED COLANIC ACID TRANSPORTER"/>
    <property type="match status" value="1"/>
</dbReference>
<feature type="transmembrane region" description="Helical" evidence="6">
    <location>
        <begin position="43"/>
        <end position="65"/>
    </location>
</feature>
<feature type="transmembrane region" description="Helical" evidence="6">
    <location>
        <begin position="444"/>
        <end position="465"/>
    </location>
</feature>
<evidence type="ECO:0000313" key="8">
    <source>
        <dbReference type="Proteomes" id="UP000220006"/>
    </source>
</evidence>
<keyword evidence="4 6" id="KW-1133">Transmembrane helix</keyword>
<protein>
    <submittedName>
        <fullName evidence="7">Polysaccharide biosynthesis protein</fullName>
    </submittedName>
</protein>
<organism evidence="7 8">
    <name type="scientific">Bacillus cereus</name>
    <dbReference type="NCBI Taxonomy" id="1396"/>
    <lineage>
        <taxon>Bacteria</taxon>
        <taxon>Bacillati</taxon>
        <taxon>Bacillota</taxon>
        <taxon>Bacilli</taxon>
        <taxon>Bacillales</taxon>
        <taxon>Bacillaceae</taxon>
        <taxon>Bacillus</taxon>
        <taxon>Bacillus cereus group</taxon>
    </lineage>
</organism>
<sequence>MSKNNLVKKFMDYALGSGIVLLLGFISAPLNTRLFTPEEFGKFSVFLMYVTILNMIVMMGFDQAFIRHFYIEKGNETKLLYKSLKIPVIICTLVTILTVIFNRQISMMLFGTNNNQLLFLFTINNFSMLISGFATLVIRMQQKGKLYSMVQVGQKLSNIIIILLLFIPLNSSFLTLIYAFVFSNILISIMAIFFGREVWLISRDKLKVKNLHTTTKGLLKFGFPLVFTFLVTWLFQSADRIFIQHYRGYTELGLYTAAFSIIALLNAVQGAFTTFWVPVAYERYETDCNSQHFFKKVTSIVSFIMFFVGIMIIFFKDIIIFILGEEFRGASNIMPFLVFMPLMYTISETTFLGINFKKKSYYHIIIALSAAGLNIIGNAVLVPKFGATGAAISTGIAYIFFFSIRTFISNRLYKVNFDLKRIYLMTICLSIFTLYATFYSFDIYYFLIGIWNIIMLIILYIKDILRWTDYKSFKK</sequence>